<proteinExistence type="predicted"/>
<reference evidence="2 3" key="2">
    <citation type="submission" date="2015-05" db="EMBL/GenBank/DDBJ databases">
        <authorList>
            <person name="Morales-Cruz A."/>
            <person name="Amrine K.C."/>
            <person name="Cantu D."/>
        </authorList>
    </citation>
    <scope>NUCLEOTIDE SEQUENCE [LARGE SCALE GENOMIC DNA]</scope>
    <source>
        <strain evidence="2">UCRPC4</strain>
    </source>
</reference>
<dbReference type="InterPro" id="IPR036188">
    <property type="entry name" value="FAD/NAD-bd_sf"/>
</dbReference>
<keyword evidence="1" id="KW-0732">Signal</keyword>
<accession>A0A0G2E0E9</accession>
<name>A0A0G2E0E9_PHACM</name>
<dbReference type="Pfam" id="PF13450">
    <property type="entry name" value="NAD_binding_8"/>
    <property type="match status" value="1"/>
</dbReference>
<dbReference type="Proteomes" id="UP000053317">
    <property type="component" value="Unassembled WGS sequence"/>
</dbReference>
<keyword evidence="3" id="KW-1185">Reference proteome</keyword>
<dbReference type="SUPFAM" id="SSF51905">
    <property type="entry name" value="FAD/NAD(P)-binding domain"/>
    <property type="match status" value="1"/>
</dbReference>
<comment type="caution">
    <text evidence="2">The sequence shown here is derived from an EMBL/GenBank/DDBJ whole genome shotgun (WGS) entry which is preliminary data.</text>
</comment>
<dbReference type="EMBL" id="LCWF01000160">
    <property type="protein sequence ID" value="KKY16557.1"/>
    <property type="molecule type" value="Genomic_DNA"/>
</dbReference>
<dbReference type="Gene3D" id="3.50.50.60">
    <property type="entry name" value="FAD/NAD(P)-binding domain"/>
    <property type="match status" value="1"/>
</dbReference>
<organism evidence="2 3">
    <name type="scientific">Phaeomoniella chlamydospora</name>
    <name type="common">Phaeoacremonium chlamydosporum</name>
    <dbReference type="NCBI Taxonomy" id="158046"/>
    <lineage>
        <taxon>Eukaryota</taxon>
        <taxon>Fungi</taxon>
        <taxon>Dikarya</taxon>
        <taxon>Ascomycota</taxon>
        <taxon>Pezizomycotina</taxon>
        <taxon>Eurotiomycetes</taxon>
        <taxon>Chaetothyriomycetidae</taxon>
        <taxon>Phaeomoniellales</taxon>
        <taxon>Phaeomoniellaceae</taxon>
        <taxon>Phaeomoniella</taxon>
    </lineage>
</organism>
<feature type="chain" id="PRO_5002543311" evidence="1">
    <location>
        <begin position="25"/>
        <end position="471"/>
    </location>
</feature>
<dbReference type="OrthoDB" id="5046242at2759"/>
<feature type="signal peptide" evidence="1">
    <location>
        <begin position="1"/>
        <end position="24"/>
    </location>
</feature>
<dbReference type="PANTHER" id="PTHR42923">
    <property type="entry name" value="PROTOPORPHYRINOGEN OXIDASE"/>
    <property type="match status" value="1"/>
</dbReference>
<dbReference type="InterPro" id="IPR050464">
    <property type="entry name" value="Zeta_carotene_desat/Oxidored"/>
</dbReference>
<dbReference type="PRINTS" id="PR00419">
    <property type="entry name" value="ADXRDTASE"/>
</dbReference>
<dbReference type="AlphaFoldDB" id="A0A0G2E0E9"/>
<gene>
    <name evidence="2" type="ORF">UCRPC4_g05894</name>
</gene>
<dbReference type="Gene3D" id="3.30.70.1990">
    <property type="match status" value="1"/>
</dbReference>
<evidence type="ECO:0000313" key="2">
    <source>
        <dbReference type="EMBL" id="KKY16557.1"/>
    </source>
</evidence>
<sequence length="471" mass="51557">MRTTMFRLFASSLFTFLLIARARAENPVCIIGSGPSGLSAAYDLEAKNKSVIIFEKQATVGGKCQAVYDSASDSSIFHPLGALFFTNDTYTQTRKIIDLVGQPIAFDLGTDEYIYSVVNGSISAAANVSTAEQLLIVEEIYRYIALWELEFGNNSGLGVGYTGGVPDGLTVTTEAWLEENSFEILPAIFIAGTAGFGYGDIRKTPILYMLQYFQPDIIEAFVGLVESHIIDFHAVFEKFSKYIEGTIKLSSPVTKIDRSGEYPIVTYTSGNSTETQECSDLILAFPPTESALKSAGLDMTVNETDIFSPVLTTNYFCGAVNMSSGVVDQMFYRSQSALSLTPPPGYGEPILYLKMFNDSDIVTTWSWGEENQTVTLAEAEDLLVSTMAKVNRAPTAPISANEPLTAADIVDFWEPVDYFPHFTSAQLADGVYEKFDALQGVNHTYFASGLNGFEDVEFAVRAGQYIVSTYF</sequence>
<evidence type="ECO:0000313" key="3">
    <source>
        <dbReference type="Proteomes" id="UP000053317"/>
    </source>
</evidence>
<protein>
    <submittedName>
        <fullName evidence="2">Putative amine flavin-containing superfamily</fullName>
    </submittedName>
</protein>
<dbReference type="Gene3D" id="1.10.405.20">
    <property type="match status" value="1"/>
</dbReference>
<evidence type="ECO:0000256" key="1">
    <source>
        <dbReference type="SAM" id="SignalP"/>
    </source>
</evidence>
<reference evidence="2 3" key="1">
    <citation type="submission" date="2015-05" db="EMBL/GenBank/DDBJ databases">
        <title>Distinctive expansion of gene families associated with plant cell wall degradation and secondary metabolism in the genomes of grapevine trunk pathogens.</title>
        <authorList>
            <person name="Lawrence D.P."/>
            <person name="Travadon R."/>
            <person name="Rolshausen P.E."/>
            <person name="Baumgartner K."/>
        </authorList>
    </citation>
    <scope>NUCLEOTIDE SEQUENCE [LARGE SCALE GENOMIC DNA]</scope>
    <source>
        <strain evidence="2">UCRPC4</strain>
    </source>
</reference>
<dbReference type="GO" id="GO:0016491">
    <property type="term" value="F:oxidoreductase activity"/>
    <property type="evidence" value="ECO:0007669"/>
    <property type="project" value="TreeGrafter"/>
</dbReference>